<dbReference type="Gene3D" id="1.10.10.1590">
    <property type="entry name" value="NADH-quinone oxidoreductase subunit E"/>
    <property type="match status" value="1"/>
</dbReference>
<organism evidence="8 9">
    <name type="scientific">Roseateles rivi</name>
    <dbReference type="NCBI Taxonomy" id="3299028"/>
    <lineage>
        <taxon>Bacteria</taxon>
        <taxon>Pseudomonadati</taxon>
        <taxon>Pseudomonadota</taxon>
        <taxon>Betaproteobacteria</taxon>
        <taxon>Burkholderiales</taxon>
        <taxon>Sphaerotilaceae</taxon>
        <taxon>Roseateles</taxon>
    </lineage>
</organism>
<dbReference type="EMBL" id="JBIGHZ010000005">
    <property type="protein sequence ID" value="MFG6449146.1"/>
    <property type="molecule type" value="Genomic_DNA"/>
</dbReference>
<dbReference type="InterPro" id="IPR002023">
    <property type="entry name" value="NuoE-like"/>
</dbReference>
<evidence type="ECO:0000256" key="5">
    <source>
        <dbReference type="ARBA" id="ARBA00023014"/>
    </source>
</evidence>
<dbReference type="NCBIfam" id="NF004638">
    <property type="entry name" value="PRK05988.1"/>
    <property type="match status" value="1"/>
</dbReference>
<keyword evidence="2" id="KW-0001">2Fe-2S</keyword>
<evidence type="ECO:0000256" key="7">
    <source>
        <dbReference type="SAM" id="MobiDB-lite"/>
    </source>
</evidence>
<evidence type="ECO:0000256" key="4">
    <source>
        <dbReference type="ARBA" id="ARBA00023004"/>
    </source>
</evidence>
<keyword evidence="4" id="KW-0408">Iron</keyword>
<dbReference type="Gene3D" id="3.40.30.10">
    <property type="entry name" value="Glutaredoxin"/>
    <property type="match status" value="1"/>
</dbReference>
<feature type="compositionally biased region" description="Low complexity" evidence="7">
    <location>
        <begin position="1"/>
        <end position="11"/>
    </location>
</feature>
<sequence length="183" mass="19854">MTATTTRTATRGEPNPPKPGEGHHVAVADLIEAHRHVPGALLPLLHAIQDRLGWVPPDCVPAIAEALARSRAEVHGVISYYHHFRSQPPGRHVLQVCMAEACLACGAKDLAQHAQRLLDCDMHQTRADGAFTLEPVYCLGLCASGPALQLNQALHGRVDAHKLVELLRQATDDESDKPQETAR</sequence>
<dbReference type="RefSeq" id="WP_394462069.1">
    <property type="nucleotide sequence ID" value="NZ_JBIGHZ010000005.1"/>
</dbReference>
<keyword evidence="5" id="KW-0411">Iron-sulfur</keyword>
<keyword evidence="9" id="KW-1185">Reference proteome</keyword>
<dbReference type="PANTHER" id="PTHR10371">
    <property type="entry name" value="NADH DEHYDROGENASE UBIQUINONE FLAVOPROTEIN 2, MITOCHONDRIAL"/>
    <property type="match status" value="1"/>
</dbReference>
<proteinExistence type="inferred from homology"/>
<evidence type="ECO:0000313" key="9">
    <source>
        <dbReference type="Proteomes" id="UP001606099"/>
    </source>
</evidence>
<feature type="region of interest" description="Disordered" evidence="7">
    <location>
        <begin position="1"/>
        <end position="22"/>
    </location>
</feature>
<comment type="cofactor">
    <cofactor evidence="6">
        <name>[2Fe-2S] cluster</name>
        <dbReference type="ChEBI" id="CHEBI:190135"/>
    </cofactor>
</comment>
<dbReference type="Pfam" id="PF01257">
    <property type="entry name" value="2Fe-2S_thioredx"/>
    <property type="match status" value="1"/>
</dbReference>
<evidence type="ECO:0000256" key="1">
    <source>
        <dbReference type="ARBA" id="ARBA00010643"/>
    </source>
</evidence>
<dbReference type="InterPro" id="IPR036249">
    <property type="entry name" value="Thioredoxin-like_sf"/>
</dbReference>
<comment type="caution">
    <text evidence="8">The sequence shown here is derived from an EMBL/GenBank/DDBJ whole genome shotgun (WGS) entry which is preliminary data.</text>
</comment>
<name>A0ABW7FXV1_9BURK</name>
<protein>
    <submittedName>
        <fullName evidence="8">Formate dehydrogenase subunit gamma</fullName>
    </submittedName>
</protein>
<gene>
    <name evidence="8" type="ORF">ACG0Z6_12980</name>
</gene>
<evidence type="ECO:0000313" key="8">
    <source>
        <dbReference type="EMBL" id="MFG6449146.1"/>
    </source>
</evidence>
<dbReference type="InterPro" id="IPR041921">
    <property type="entry name" value="NuoE_N"/>
</dbReference>
<dbReference type="CDD" id="cd03081">
    <property type="entry name" value="TRX_Fd_NuoE_FDH_gamma"/>
    <property type="match status" value="1"/>
</dbReference>
<keyword evidence="3" id="KW-0479">Metal-binding</keyword>
<dbReference type="PROSITE" id="PS01099">
    <property type="entry name" value="COMPLEX1_24K"/>
    <property type="match status" value="1"/>
</dbReference>
<reference evidence="8 9" key="1">
    <citation type="submission" date="2024-08" db="EMBL/GenBank/DDBJ databases">
        <authorList>
            <person name="Lu H."/>
        </authorList>
    </citation>
    <scope>NUCLEOTIDE SEQUENCE [LARGE SCALE GENOMIC DNA]</scope>
    <source>
        <strain evidence="8 9">BYS180W</strain>
    </source>
</reference>
<dbReference type="PANTHER" id="PTHR10371:SF3">
    <property type="entry name" value="NADH DEHYDROGENASE [UBIQUINONE] FLAVOPROTEIN 2, MITOCHONDRIAL"/>
    <property type="match status" value="1"/>
</dbReference>
<evidence type="ECO:0000256" key="2">
    <source>
        <dbReference type="ARBA" id="ARBA00022714"/>
    </source>
</evidence>
<dbReference type="PIRSF" id="PIRSF000216">
    <property type="entry name" value="NADH_DH_24kDa"/>
    <property type="match status" value="1"/>
</dbReference>
<dbReference type="Proteomes" id="UP001606099">
    <property type="component" value="Unassembled WGS sequence"/>
</dbReference>
<evidence type="ECO:0000256" key="6">
    <source>
        <dbReference type="ARBA" id="ARBA00034078"/>
    </source>
</evidence>
<comment type="similarity">
    <text evidence="1">Belongs to the complex I 24 kDa subunit family.</text>
</comment>
<accession>A0ABW7FXV1</accession>
<dbReference type="SUPFAM" id="SSF52833">
    <property type="entry name" value="Thioredoxin-like"/>
    <property type="match status" value="1"/>
</dbReference>
<evidence type="ECO:0000256" key="3">
    <source>
        <dbReference type="ARBA" id="ARBA00022723"/>
    </source>
</evidence>